<feature type="domain" description="Protein kinase" evidence="30">
    <location>
        <begin position="628"/>
        <end position="906"/>
    </location>
</feature>
<sequence length="1749" mass="193304">MPNGSLERYAFRNNSEGEHSLTWEKLFDVAVGIARGLEYLHRGCNTRIVHFDIKPHNILLDQEFCPKISDFGMAKLCSNKESIISIAGARGTIGYIAPEVYSKQFGAISSKSDVYSYGMMILEMVGARERNIDANNEYCINSSEIDGETTEFVRKMVVVALWCIQVVPTNRPTMTRVVEMLEDRVAMAPLPHFLLTIFLLILVVVLMGVHASVSHGSPLPPTYNTSICSKSSECGGVNISYPFYLSNTTDDYTPFSCGYTDLKIFCSRDRDGRNETPTIQLGGDNYTVLNIFCDNRTIVLADTDALRGGSCPRVRHNVTFGQAYEWLQYTGSRDNLPSSSAANSTFHHQSIQGCLADQYQINCKTFSNGPDGGDSFVFTSGELEAPVESELARRCSQVIVVPVNGSVLNSSNQSALPSGGYGQVLNKGFDLAWNSRKDEQCYQCEQSQEHCSYSQNRVFLDCLCSDGKVGNQDCRNSDASNSSTLSEHQGLQKQRRQQLVYINISYPFYFSDKTRDISGSSNSYCGYPGLAIDCDDAQPILQLNGAEKYKVNYINYGSITNVSLVDQEVRAQRPHWVFKLKGENETFLKKYRHRRISKGTPRIESFLQRNGTLHPKRYTYTEVKRMTKSFAEKLGHGGFGAVYRGNLSDGSQVAVKMLKDSKGDGEEFINEVASISRTSHVNVVTLLGFCLHRSKRALIYEYMPNGSLERYAFRNNSKGELSLTWEKLFDVAVGIARGLEYLHRGCSTRIVHFDIKPHNILLDQEFCPKISDFGMAKLCANKESIVSIAGARGTIGYIAPEVYSKQFGAISSKSDVYSYGMMILEMVGARERNIDANSESSSHYFPQWIYEHLDEYCISSSKIDGETTELVRKMVVVALWCIQVVPTNRPTMTRVVEMLEGSTSGLELPPKSQSSPEVRVVVQTSDLRSSPSAIARTGTGVKARRLQWLRMRQAQRRLARLAAYGGSRGMGWYSAASCGRRMRRRDEGRCDADNTAALPFATNSNFQLLNIPIARNRTISSINQPNYHICTLNAPPRHLSAFAMSGKLCFLASVLLSMSTVVDLAMAASGGVNIAVYWGQNGSEGTLGETCGTGLYAYVNLAFLSTFGAGRAPVLNLADHCDAPSGTCASLAADIASCQAAGVKVLLSIGGGALGYNLSSPSDARDLAAYLWDNFLGGGATGASRPLGDAVLDGVDFDIESPSRFYDDLARNLASLYTRAPRPPRGGKTYLLTAAPQCPYPDASLAAALATGLFDHVWVQFYNNPPCQYAAPGDASALRSAWAQWTAGLPAATVFLGLPASLDAADSGFVDADTLASQVLPVVEGAANYGGIMLWSRSYDKDSSFSLKLQAALQNRNNPTGAGASSHTKRRICKWLTFVYSEFLIQYFISMHFQPPLGHADIIAGVFAGVLLLFLLLITYFLCHKKHHGQQPPVQELTTPPKAEPSQKKQRAQHLKRYSYSEVERMTKTFAHKIGQGNYGDVYKGNLRDGRQIVVKLLKNCRGNDKEFLNEVASIGTISHVNVIPLLGFCLQGTARALIYEYMPNGSLESYAFSNDDSIEENYSLWIYWEKLYEIAIGVARGLEFLHGSGNANIMHLKIKPRNILLDQELCPKISDFGVANLCLWKESKKSAQNARGRDGYDAPEVVSTKFGAISSKSDVYSYGVMVLEMIRAKRRINVGADTTTKYFAQWLYDHLDQFCNSISDISDETRESVRRIIIVGLWCIQAAPANRPSMSRVVKMLEREQKIH</sequence>
<keyword evidence="22 27" id="KW-0326">Glycosidase</keyword>
<evidence type="ECO:0000259" key="31">
    <source>
        <dbReference type="PROSITE" id="PS51910"/>
    </source>
</evidence>
<feature type="domain" description="GH18" evidence="31">
    <location>
        <begin position="1072"/>
        <end position="1356"/>
    </location>
</feature>
<dbReference type="FunFam" id="3.30.200.20:FF:000178">
    <property type="entry name" value="serine/threonine-protein kinase PBS1-like"/>
    <property type="match status" value="2"/>
</dbReference>
<feature type="binding site" evidence="26">
    <location>
        <position position="656"/>
    </location>
    <ligand>
        <name>ATP</name>
        <dbReference type="ChEBI" id="CHEBI:30616"/>
    </ligand>
</feature>
<keyword evidence="17" id="KW-0146">Chitin degradation</keyword>
<dbReference type="InterPro" id="IPR025287">
    <property type="entry name" value="WAK_GUB"/>
</dbReference>
<evidence type="ECO:0000256" key="5">
    <source>
        <dbReference type="ARBA" id="ARBA00022527"/>
    </source>
</evidence>
<evidence type="ECO:0000256" key="4">
    <source>
        <dbReference type="ARBA" id="ARBA00022475"/>
    </source>
</evidence>
<feature type="domain" description="Protein kinase" evidence="30">
    <location>
        <begin position="1468"/>
        <end position="1749"/>
    </location>
</feature>
<dbReference type="PROSITE" id="PS00107">
    <property type="entry name" value="PROTEIN_KINASE_ATP"/>
    <property type="match status" value="2"/>
</dbReference>
<dbReference type="eggNOG" id="KOG4701">
    <property type="taxonomic scope" value="Eukaryota"/>
</dbReference>
<evidence type="ECO:0000256" key="21">
    <source>
        <dbReference type="ARBA" id="ARBA00023180"/>
    </source>
</evidence>
<dbReference type="GO" id="GO:0005524">
    <property type="term" value="F:ATP binding"/>
    <property type="evidence" value="ECO:0007669"/>
    <property type="project" value="UniProtKB-UniRule"/>
</dbReference>
<keyword evidence="12 26" id="KW-0547">Nucleotide-binding</keyword>
<dbReference type="PROSITE" id="PS00108">
    <property type="entry name" value="PROTEIN_KINASE_ST"/>
    <property type="match status" value="2"/>
</dbReference>
<dbReference type="STRING" id="4529.A0A0E0N114"/>
<dbReference type="PROSITE" id="PS50011">
    <property type="entry name" value="PROTEIN_KINASE_DOM"/>
    <property type="match status" value="3"/>
</dbReference>
<dbReference type="GO" id="GO:0004674">
    <property type="term" value="F:protein serine/threonine kinase activity"/>
    <property type="evidence" value="ECO:0007669"/>
    <property type="project" value="UniProtKB-KW"/>
</dbReference>
<keyword evidence="5" id="KW-0723">Serine/threonine-protein kinase</keyword>
<keyword evidence="11" id="KW-0677">Repeat</keyword>
<evidence type="ECO:0000256" key="29">
    <source>
        <dbReference type="SAM" id="Phobius"/>
    </source>
</evidence>
<feature type="domain" description="Protein kinase" evidence="30">
    <location>
        <begin position="1"/>
        <end position="195"/>
    </location>
</feature>
<evidence type="ECO:0000256" key="18">
    <source>
        <dbReference type="ARBA" id="ARBA00023136"/>
    </source>
</evidence>
<reference evidence="33" key="1">
    <citation type="submission" date="2013-06" db="EMBL/GenBank/DDBJ databases">
        <authorList>
            <person name="Zhao Q."/>
        </authorList>
    </citation>
    <scope>NUCLEOTIDE SEQUENCE</scope>
    <source>
        <strain evidence="33">cv. W1943</strain>
    </source>
</reference>
<dbReference type="Gene3D" id="1.10.510.10">
    <property type="entry name" value="Transferase(Phosphotransferase) domain 1"/>
    <property type="match status" value="3"/>
</dbReference>
<feature type="transmembrane region" description="Helical" evidence="29">
    <location>
        <begin position="1402"/>
        <end position="1423"/>
    </location>
</feature>
<evidence type="ECO:0000256" key="25">
    <source>
        <dbReference type="ARBA" id="ARBA00048679"/>
    </source>
</evidence>
<keyword evidence="10" id="KW-0732">Signal</keyword>
<comment type="catalytic activity">
    <reaction evidence="1">
        <text>Random endo-hydrolysis of N-acetyl-beta-D-glucosaminide (1-&gt;4)-beta-linkages in chitin and chitodextrins.</text>
        <dbReference type="EC" id="3.2.1.14"/>
    </reaction>
</comment>
<keyword evidence="18 29" id="KW-0472">Membrane</keyword>
<dbReference type="Gene3D" id="3.20.20.80">
    <property type="entry name" value="Glycosidases"/>
    <property type="match status" value="1"/>
</dbReference>
<evidence type="ECO:0000256" key="26">
    <source>
        <dbReference type="PROSITE-ProRule" id="PRU10141"/>
    </source>
</evidence>
<keyword evidence="15 26" id="KW-0067">ATP-binding</keyword>
<dbReference type="SUPFAM" id="SSF56112">
    <property type="entry name" value="Protein kinase-like (PK-like)"/>
    <property type="match status" value="3"/>
</dbReference>
<keyword evidence="14 27" id="KW-0378">Hydrolase</keyword>
<keyword evidence="9 29" id="KW-0812">Transmembrane</keyword>
<evidence type="ECO:0000256" key="9">
    <source>
        <dbReference type="ARBA" id="ARBA00022692"/>
    </source>
</evidence>
<evidence type="ECO:0000259" key="30">
    <source>
        <dbReference type="PROSITE" id="PS50011"/>
    </source>
</evidence>
<dbReference type="GO" id="GO:0006032">
    <property type="term" value="P:chitin catabolic process"/>
    <property type="evidence" value="ECO:0007669"/>
    <property type="project" value="UniProtKB-KW"/>
</dbReference>
<dbReference type="Pfam" id="PF00069">
    <property type="entry name" value="Pkinase"/>
    <property type="match status" value="1"/>
</dbReference>
<keyword evidence="8" id="KW-0808">Transferase</keyword>
<protein>
    <recommendedName>
        <fullName evidence="34">Protein kinase domain-containing protein</fullName>
    </recommendedName>
</protein>
<dbReference type="PANTHER" id="PTHR27009">
    <property type="entry name" value="RUST RESISTANCE KINASE LR10-RELATED"/>
    <property type="match status" value="1"/>
</dbReference>
<comment type="catalytic activity">
    <reaction evidence="24">
        <text>L-threonyl-[protein] + ATP = O-phospho-L-threonyl-[protein] + ADP + H(+)</text>
        <dbReference type="Rhea" id="RHEA:46608"/>
        <dbReference type="Rhea" id="RHEA-COMP:11060"/>
        <dbReference type="Rhea" id="RHEA-COMP:11605"/>
        <dbReference type="ChEBI" id="CHEBI:15378"/>
        <dbReference type="ChEBI" id="CHEBI:30013"/>
        <dbReference type="ChEBI" id="CHEBI:30616"/>
        <dbReference type="ChEBI" id="CHEBI:61977"/>
        <dbReference type="ChEBI" id="CHEBI:456216"/>
        <dbReference type="EC" id="2.7.11.1"/>
    </reaction>
</comment>
<dbReference type="EnsemblPlants" id="ORUFI01G30230.1">
    <property type="protein sequence ID" value="ORUFI01G30230.1"/>
    <property type="gene ID" value="ORUFI01G30230"/>
</dbReference>
<evidence type="ECO:0000256" key="19">
    <source>
        <dbReference type="ARBA" id="ARBA00023157"/>
    </source>
</evidence>
<evidence type="ECO:0000256" key="14">
    <source>
        <dbReference type="ARBA" id="ARBA00022801"/>
    </source>
</evidence>
<feature type="binding site" evidence="26">
    <location>
        <position position="1496"/>
    </location>
    <ligand>
        <name>ATP</name>
        <dbReference type="ChEBI" id="CHEBI:30616"/>
    </ligand>
</feature>
<keyword evidence="20" id="KW-0675">Receptor</keyword>
<dbReference type="GO" id="GO:0000272">
    <property type="term" value="P:polysaccharide catabolic process"/>
    <property type="evidence" value="ECO:0007669"/>
    <property type="project" value="UniProtKB-KW"/>
</dbReference>
<evidence type="ECO:0000256" key="28">
    <source>
        <dbReference type="SAM" id="MobiDB-lite"/>
    </source>
</evidence>
<evidence type="ECO:0000256" key="11">
    <source>
        <dbReference type="ARBA" id="ARBA00022737"/>
    </source>
</evidence>
<dbReference type="FunFam" id="1.10.510.10:FF:000590">
    <property type="entry name" value="PR5-like receptor kinase"/>
    <property type="match status" value="2"/>
</dbReference>
<keyword evidence="4" id="KW-1003">Cell membrane</keyword>
<evidence type="ECO:0000256" key="23">
    <source>
        <dbReference type="ARBA" id="ARBA00023326"/>
    </source>
</evidence>
<dbReference type="InterPro" id="IPR017441">
    <property type="entry name" value="Protein_kinase_ATP_BS"/>
</dbReference>
<dbReference type="FunFam" id="1.10.510.10:FF:000358">
    <property type="entry name" value="Putative leucine-rich repeat receptor-like serine/threonine-protein kinase"/>
    <property type="match status" value="1"/>
</dbReference>
<evidence type="ECO:0000256" key="27">
    <source>
        <dbReference type="RuleBase" id="RU000489"/>
    </source>
</evidence>
<dbReference type="GO" id="GO:0005886">
    <property type="term" value="C:plasma membrane"/>
    <property type="evidence" value="ECO:0007669"/>
    <property type="project" value="UniProtKB-SubCell"/>
</dbReference>
<keyword evidence="19" id="KW-1015">Disulfide bond</keyword>
<keyword evidence="7" id="KW-0433">Leucine-rich repeat</keyword>
<dbReference type="InterPro" id="IPR001245">
    <property type="entry name" value="Ser-Thr/Tyr_kinase_cat_dom"/>
</dbReference>
<dbReference type="InterPro" id="IPR008271">
    <property type="entry name" value="Ser/Thr_kinase_AS"/>
</dbReference>
<evidence type="ECO:0000256" key="7">
    <source>
        <dbReference type="ARBA" id="ARBA00022614"/>
    </source>
</evidence>
<dbReference type="InterPro" id="IPR032872">
    <property type="entry name" value="WAK_assoc_C"/>
</dbReference>
<proteinExistence type="predicted"/>
<evidence type="ECO:0000256" key="10">
    <source>
        <dbReference type="ARBA" id="ARBA00022729"/>
    </source>
</evidence>
<evidence type="ECO:0000256" key="6">
    <source>
        <dbReference type="ARBA" id="ARBA00022553"/>
    </source>
</evidence>
<evidence type="ECO:0000256" key="20">
    <source>
        <dbReference type="ARBA" id="ARBA00023170"/>
    </source>
</evidence>
<dbReference type="InterPro" id="IPR000719">
    <property type="entry name" value="Prot_kinase_dom"/>
</dbReference>
<evidence type="ECO:0000256" key="12">
    <source>
        <dbReference type="ARBA" id="ARBA00022741"/>
    </source>
</evidence>
<dbReference type="Gramene" id="ORUFI01G30230.1">
    <property type="protein sequence ID" value="ORUFI01G30230.1"/>
    <property type="gene ID" value="ORUFI01G30230"/>
</dbReference>
<dbReference type="eggNOG" id="KOG1187">
    <property type="taxonomic scope" value="Eukaryota"/>
</dbReference>
<keyword evidence="16 29" id="KW-1133">Transmembrane helix</keyword>
<comment type="catalytic activity">
    <reaction evidence="25">
        <text>L-seryl-[protein] + ATP = O-phospho-L-seryl-[protein] + ADP + H(+)</text>
        <dbReference type="Rhea" id="RHEA:17989"/>
        <dbReference type="Rhea" id="RHEA-COMP:9863"/>
        <dbReference type="Rhea" id="RHEA-COMP:11604"/>
        <dbReference type="ChEBI" id="CHEBI:15378"/>
        <dbReference type="ChEBI" id="CHEBI:29999"/>
        <dbReference type="ChEBI" id="CHEBI:30616"/>
        <dbReference type="ChEBI" id="CHEBI:83421"/>
        <dbReference type="ChEBI" id="CHEBI:456216"/>
        <dbReference type="EC" id="2.7.11.1"/>
    </reaction>
</comment>
<dbReference type="Proteomes" id="UP000008022">
    <property type="component" value="Unassembled WGS sequence"/>
</dbReference>
<accession>A0A0E0N114</accession>
<evidence type="ECO:0000256" key="22">
    <source>
        <dbReference type="ARBA" id="ARBA00023295"/>
    </source>
</evidence>
<evidence type="ECO:0000256" key="13">
    <source>
        <dbReference type="ARBA" id="ARBA00022777"/>
    </source>
</evidence>
<dbReference type="InterPro" id="IPR045874">
    <property type="entry name" value="LRK10/LRL21-25-like"/>
</dbReference>
<organism evidence="32 33">
    <name type="scientific">Oryza rufipogon</name>
    <name type="common">Brownbeard rice</name>
    <name type="synonym">Asian wild rice</name>
    <dbReference type="NCBI Taxonomy" id="4529"/>
    <lineage>
        <taxon>Eukaryota</taxon>
        <taxon>Viridiplantae</taxon>
        <taxon>Streptophyta</taxon>
        <taxon>Embryophyta</taxon>
        <taxon>Tracheophyta</taxon>
        <taxon>Spermatophyta</taxon>
        <taxon>Magnoliopsida</taxon>
        <taxon>Liliopsida</taxon>
        <taxon>Poales</taxon>
        <taxon>Poaceae</taxon>
        <taxon>BOP clade</taxon>
        <taxon>Oryzoideae</taxon>
        <taxon>Oryzeae</taxon>
        <taxon>Oryzinae</taxon>
        <taxon>Oryza</taxon>
    </lineage>
</organism>
<dbReference type="InterPro" id="IPR001223">
    <property type="entry name" value="Glyco_hydro18_cat"/>
</dbReference>
<comment type="subcellular location">
    <subcellularLocation>
        <location evidence="2">Cell membrane</location>
        <topology evidence="2">Single-pass membrane protein</topology>
    </subcellularLocation>
    <subcellularLocation>
        <location evidence="3">Membrane</location>
        <topology evidence="3">Single-pass type I membrane protein</topology>
    </subcellularLocation>
</comment>
<dbReference type="FunFam" id="3.20.20.80:FF:000015">
    <property type="entry name" value="Acidic endochitinase SE2"/>
    <property type="match status" value="1"/>
</dbReference>
<dbReference type="InterPro" id="IPR045321">
    <property type="entry name" value="Cts1-like"/>
</dbReference>
<dbReference type="InterPro" id="IPR017853">
    <property type="entry name" value="GH"/>
</dbReference>
<feature type="transmembrane region" description="Helical" evidence="29">
    <location>
        <begin position="193"/>
        <end position="213"/>
    </location>
</feature>
<dbReference type="PROSITE" id="PS51910">
    <property type="entry name" value="GH18_2"/>
    <property type="match status" value="1"/>
</dbReference>
<dbReference type="Pfam" id="PF14380">
    <property type="entry name" value="WAK_assoc"/>
    <property type="match status" value="1"/>
</dbReference>
<evidence type="ECO:0000256" key="16">
    <source>
        <dbReference type="ARBA" id="ARBA00022989"/>
    </source>
</evidence>
<evidence type="ECO:0008006" key="34">
    <source>
        <dbReference type="Google" id="ProtNLM"/>
    </source>
</evidence>
<reference evidence="32" key="2">
    <citation type="submission" date="2015-06" db="UniProtKB">
        <authorList>
            <consortium name="EnsemblPlants"/>
        </authorList>
    </citation>
    <scope>IDENTIFICATION</scope>
</reference>
<keyword evidence="33" id="KW-1185">Reference proteome</keyword>
<name>A0A0E0N114_ORYRU</name>
<evidence type="ECO:0000313" key="32">
    <source>
        <dbReference type="EnsemblPlants" id="ORUFI01G30230.1"/>
    </source>
</evidence>
<dbReference type="CDD" id="cd02877">
    <property type="entry name" value="GH18_hevamine_XipI_class_III"/>
    <property type="match status" value="1"/>
</dbReference>
<evidence type="ECO:0000256" key="15">
    <source>
        <dbReference type="ARBA" id="ARBA00022840"/>
    </source>
</evidence>
<dbReference type="GO" id="GO:0008843">
    <property type="term" value="F:endochitinase activity"/>
    <property type="evidence" value="ECO:0007669"/>
    <property type="project" value="UniProtKB-EC"/>
</dbReference>
<evidence type="ECO:0000256" key="8">
    <source>
        <dbReference type="ARBA" id="ARBA00022679"/>
    </source>
</evidence>
<keyword evidence="21" id="KW-0325">Glycoprotein</keyword>
<dbReference type="SMART" id="SM00220">
    <property type="entry name" value="S_TKc"/>
    <property type="match status" value="2"/>
</dbReference>
<evidence type="ECO:0000313" key="33">
    <source>
        <dbReference type="Proteomes" id="UP000008022"/>
    </source>
</evidence>
<dbReference type="Pfam" id="PF07714">
    <property type="entry name" value="PK_Tyr_Ser-Thr"/>
    <property type="match status" value="2"/>
</dbReference>
<keyword evidence="23" id="KW-0119">Carbohydrate metabolism</keyword>
<dbReference type="PROSITE" id="PS01095">
    <property type="entry name" value="GH18_1"/>
    <property type="match status" value="1"/>
</dbReference>
<keyword evidence="6" id="KW-0597">Phosphoprotein</keyword>
<dbReference type="SUPFAM" id="SSF51445">
    <property type="entry name" value="(Trans)glycosidases"/>
    <property type="match status" value="1"/>
</dbReference>
<keyword evidence="13" id="KW-0418">Kinase</keyword>
<evidence type="ECO:0000256" key="2">
    <source>
        <dbReference type="ARBA" id="ARBA00004162"/>
    </source>
</evidence>
<dbReference type="GO" id="GO:0030247">
    <property type="term" value="F:polysaccharide binding"/>
    <property type="evidence" value="ECO:0007669"/>
    <property type="project" value="InterPro"/>
</dbReference>
<evidence type="ECO:0000256" key="17">
    <source>
        <dbReference type="ARBA" id="ARBA00023024"/>
    </source>
</evidence>
<dbReference type="Pfam" id="PF00704">
    <property type="entry name" value="Glyco_hydro_18"/>
    <property type="match status" value="1"/>
</dbReference>
<evidence type="ECO:0000256" key="1">
    <source>
        <dbReference type="ARBA" id="ARBA00000822"/>
    </source>
</evidence>
<evidence type="ECO:0000256" key="24">
    <source>
        <dbReference type="ARBA" id="ARBA00047899"/>
    </source>
</evidence>
<dbReference type="Gene3D" id="3.30.200.20">
    <property type="entry name" value="Phosphorylase Kinase, domain 1"/>
    <property type="match status" value="2"/>
</dbReference>
<dbReference type="InterPro" id="IPR001579">
    <property type="entry name" value="Glyco_hydro_18_chit_AS"/>
</dbReference>
<dbReference type="InterPro" id="IPR011009">
    <property type="entry name" value="Kinase-like_dom_sf"/>
</dbReference>
<feature type="region of interest" description="Disordered" evidence="28">
    <location>
        <begin position="1430"/>
        <end position="1451"/>
    </location>
</feature>
<evidence type="ECO:0000256" key="3">
    <source>
        <dbReference type="ARBA" id="ARBA00004479"/>
    </source>
</evidence>
<dbReference type="Pfam" id="PF13947">
    <property type="entry name" value="GUB_WAK_bind"/>
    <property type="match status" value="2"/>
</dbReference>
<keyword evidence="23" id="KW-0624">Polysaccharide degradation</keyword>